<dbReference type="GeneTree" id="ENSGT00400000023549"/>
<dbReference type="PANTHER" id="PTHR28602">
    <property type="entry name" value="ENDOTHELIAL CELL-SPECIFIC CHEMOTAXIS REGULATOR"/>
    <property type="match status" value="1"/>
</dbReference>
<accession>A0A9L0REA6</accession>
<evidence type="ECO:0000313" key="3">
    <source>
        <dbReference type="Ensembl" id="ENSECAP00000060000.1"/>
    </source>
</evidence>
<dbReference type="Proteomes" id="UP000002281">
    <property type="component" value="Chromosome 14"/>
</dbReference>
<keyword evidence="4" id="KW-1185">Reference proteome</keyword>
<name>A0A9L0REA6_HORSE</name>
<dbReference type="Ensembl" id="ENSECAT00000094692.1">
    <property type="protein sequence ID" value="ENSECAP00000060000.1"/>
    <property type="gene ID" value="ENSECAG00000017697.4"/>
</dbReference>
<dbReference type="GO" id="GO:0005829">
    <property type="term" value="C:cytosol"/>
    <property type="evidence" value="ECO:0000318"/>
    <property type="project" value="GO_Central"/>
</dbReference>
<dbReference type="GO" id="GO:0016525">
    <property type="term" value="P:negative regulation of angiogenesis"/>
    <property type="evidence" value="ECO:0000318"/>
    <property type="project" value="GO_Central"/>
</dbReference>
<reference evidence="3" key="2">
    <citation type="submission" date="2025-08" db="UniProtKB">
        <authorList>
            <consortium name="Ensembl"/>
        </authorList>
    </citation>
    <scope>IDENTIFICATION</scope>
    <source>
        <strain evidence="3">Thoroughbred</strain>
    </source>
</reference>
<dbReference type="InterPro" id="IPR026247">
    <property type="entry name" value="ECSCR"/>
</dbReference>
<evidence type="ECO:0000256" key="1">
    <source>
        <dbReference type="SAM" id="MobiDB-lite"/>
    </source>
</evidence>
<evidence type="ECO:0000313" key="4">
    <source>
        <dbReference type="Proteomes" id="UP000002281"/>
    </source>
</evidence>
<proteinExistence type="predicted"/>
<gene>
    <name evidence="3" type="primary">ECSCR</name>
</gene>
<dbReference type="GO" id="GO:1901800">
    <property type="term" value="P:positive regulation of proteasomal protein catabolic process"/>
    <property type="evidence" value="ECO:0000318"/>
    <property type="project" value="GO_Central"/>
</dbReference>
<dbReference type="GO" id="GO:2000353">
    <property type="term" value="P:positive regulation of endothelial cell apoptotic process"/>
    <property type="evidence" value="ECO:0000318"/>
    <property type="project" value="GO_Central"/>
</dbReference>
<feature type="transmembrane region" description="Helical" evidence="2">
    <location>
        <begin position="311"/>
        <end position="337"/>
    </location>
</feature>
<dbReference type="AlphaFoldDB" id="A0A9L0REA6"/>
<reference evidence="3" key="3">
    <citation type="submission" date="2025-09" db="UniProtKB">
        <authorList>
            <consortium name="Ensembl"/>
        </authorList>
    </citation>
    <scope>IDENTIFICATION</scope>
    <source>
        <strain evidence="3">Thoroughbred</strain>
    </source>
</reference>
<feature type="region of interest" description="Disordered" evidence="1">
    <location>
        <begin position="174"/>
        <end position="305"/>
    </location>
</feature>
<feature type="region of interest" description="Disordered" evidence="1">
    <location>
        <begin position="346"/>
        <end position="368"/>
    </location>
</feature>
<organism evidence="3 4">
    <name type="scientific">Equus caballus</name>
    <name type="common">Horse</name>
    <dbReference type="NCBI Taxonomy" id="9796"/>
    <lineage>
        <taxon>Eukaryota</taxon>
        <taxon>Metazoa</taxon>
        <taxon>Chordata</taxon>
        <taxon>Craniata</taxon>
        <taxon>Vertebrata</taxon>
        <taxon>Euteleostomi</taxon>
        <taxon>Mammalia</taxon>
        <taxon>Eutheria</taxon>
        <taxon>Laurasiatheria</taxon>
        <taxon>Perissodactyla</taxon>
        <taxon>Equidae</taxon>
        <taxon>Equus</taxon>
    </lineage>
</organism>
<reference evidence="3 4" key="1">
    <citation type="journal article" date="2009" name="Science">
        <title>Genome sequence, comparative analysis, and population genetics of the domestic horse.</title>
        <authorList>
            <consortium name="Broad Institute Genome Sequencing Platform"/>
            <consortium name="Broad Institute Whole Genome Assembly Team"/>
            <person name="Wade C.M."/>
            <person name="Giulotto E."/>
            <person name="Sigurdsson S."/>
            <person name="Zoli M."/>
            <person name="Gnerre S."/>
            <person name="Imsland F."/>
            <person name="Lear T.L."/>
            <person name="Adelson D.L."/>
            <person name="Bailey E."/>
            <person name="Bellone R.R."/>
            <person name="Bloecker H."/>
            <person name="Distl O."/>
            <person name="Edgar R.C."/>
            <person name="Garber M."/>
            <person name="Leeb T."/>
            <person name="Mauceli E."/>
            <person name="MacLeod J.N."/>
            <person name="Penedo M.C.T."/>
            <person name="Raison J.M."/>
            <person name="Sharpe T."/>
            <person name="Vogel J."/>
            <person name="Andersson L."/>
            <person name="Antczak D.F."/>
            <person name="Biagi T."/>
            <person name="Binns M.M."/>
            <person name="Chowdhary B.P."/>
            <person name="Coleman S.J."/>
            <person name="Della Valle G."/>
            <person name="Fryc S."/>
            <person name="Guerin G."/>
            <person name="Hasegawa T."/>
            <person name="Hill E.W."/>
            <person name="Jurka J."/>
            <person name="Kiialainen A."/>
            <person name="Lindgren G."/>
            <person name="Liu J."/>
            <person name="Magnani E."/>
            <person name="Mickelson J.R."/>
            <person name="Murray J."/>
            <person name="Nergadze S.G."/>
            <person name="Onofrio R."/>
            <person name="Pedroni S."/>
            <person name="Piras M.F."/>
            <person name="Raudsepp T."/>
            <person name="Rocchi M."/>
            <person name="Roeed K.H."/>
            <person name="Ryder O.A."/>
            <person name="Searle S."/>
            <person name="Skow L."/>
            <person name="Swinburne J.E."/>
            <person name="Syvaenen A.C."/>
            <person name="Tozaki T."/>
            <person name="Valberg S.J."/>
            <person name="Vaudin M."/>
            <person name="White J.R."/>
            <person name="Zody M.C."/>
            <person name="Lander E.S."/>
            <person name="Lindblad-Toh K."/>
        </authorList>
    </citation>
    <scope>NUCLEOTIDE SEQUENCE [LARGE SCALE GENOMIC DNA]</scope>
    <source>
        <strain evidence="3 4">Thoroughbred</strain>
    </source>
</reference>
<dbReference type="PRINTS" id="PR02069">
    <property type="entry name" value="ECCREGULATOR"/>
</dbReference>
<evidence type="ECO:0000256" key="2">
    <source>
        <dbReference type="SAM" id="Phobius"/>
    </source>
</evidence>
<dbReference type="GO" id="GO:0005886">
    <property type="term" value="C:plasma membrane"/>
    <property type="evidence" value="ECO:0000318"/>
    <property type="project" value="GO_Central"/>
</dbReference>
<feature type="compositionally biased region" description="Polar residues" evidence="1">
    <location>
        <begin position="222"/>
        <end position="259"/>
    </location>
</feature>
<feature type="compositionally biased region" description="Polar residues" evidence="1">
    <location>
        <begin position="280"/>
        <end position="295"/>
    </location>
</feature>
<protein>
    <submittedName>
        <fullName evidence="3">Endothelial cell surface expressed chemotaxis and apoptosis regulator</fullName>
    </submittedName>
</protein>
<feature type="compositionally biased region" description="Polar residues" evidence="1">
    <location>
        <begin position="355"/>
        <end position="368"/>
    </location>
</feature>
<feature type="compositionally biased region" description="Low complexity" evidence="1">
    <location>
        <begin position="260"/>
        <end position="279"/>
    </location>
</feature>
<feature type="compositionally biased region" description="Low complexity" evidence="1">
    <location>
        <begin position="200"/>
        <end position="221"/>
    </location>
</feature>
<keyword evidence="2" id="KW-0472">Membrane</keyword>
<dbReference type="Pfam" id="PF15820">
    <property type="entry name" value="ECSCR"/>
    <property type="match status" value="1"/>
</dbReference>
<keyword evidence="2" id="KW-1133">Transmembrane helix</keyword>
<sequence>MTAWKFFVNSKCQVNLRDVPSVFHWAFWTYSPPFSSSALESHQQAPLPSGLWIMFCQQRTLVEGRRRVCDFISAEPRPIWHKAEARDRRSWPGIFVTVWRVQHSPVDEETPGEPVPTPAPPQCSLSLLYYGQSLHGESGCLPTTDPADMRTVGATQLCWVILGVLLLQGHNAQSTTTQDSSLRGNLNLTTEPTSPNTGDSPSSEASSPSPPSSTSTPAATEKASQVSKVTSKPVTPKSSSVNGHSPSLVGLTSSQPQKHTSVPGTSVPSSGSSSGSTTGDMSQNITPKSDNTSLRTGEDSTILPSPTSETVLTVAAFGVISFIVILVVVVIVLVSVVSLRFKCRKNKESEDPQKPGTSGLSESCSTANGEKDSITLISMKNINMNNSKGCPSAEKVL</sequence>
<dbReference type="PANTHER" id="PTHR28602:SF1">
    <property type="entry name" value="ENDOTHELIAL CELL-SPECIFIC CHEMOTAXIS REGULATOR"/>
    <property type="match status" value="1"/>
</dbReference>
<feature type="compositionally biased region" description="Polar residues" evidence="1">
    <location>
        <begin position="174"/>
        <end position="199"/>
    </location>
</feature>
<keyword evidence="2" id="KW-0812">Transmembrane</keyword>